<evidence type="ECO:0000313" key="2">
    <source>
        <dbReference type="Proteomes" id="UP000295182"/>
    </source>
</evidence>
<name>A0A4V2SJ47_9BURK</name>
<reference evidence="1 2" key="1">
    <citation type="submission" date="2019-03" db="EMBL/GenBank/DDBJ databases">
        <title>Genomic Encyclopedia of Type Strains, Phase IV (KMG-IV): sequencing the most valuable type-strain genomes for metagenomic binning, comparative biology and taxonomic classification.</title>
        <authorList>
            <person name="Goeker M."/>
        </authorList>
    </citation>
    <scope>NUCLEOTIDE SEQUENCE [LARGE SCALE GENOMIC DNA]</scope>
    <source>
        <strain evidence="1 2">DSM 1837</strain>
    </source>
</reference>
<dbReference type="AlphaFoldDB" id="A0A4V2SJ47"/>
<keyword evidence="2" id="KW-1185">Reference proteome</keyword>
<accession>A0A4V2SJ47</accession>
<gene>
    <name evidence="1" type="ORF">EV674_13524</name>
</gene>
<protein>
    <submittedName>
        <fullName evidence="1">Uncharacterized protein</fullName>
    </submittedName>
</protein>
<proteinExistence type="predicted"/>
<organism evidence="1 2">
    <name type="scientific">Simplicispira metamorpha</name>
    <dbReference type="NCBI Taxonomy" id="80881"/>
    <lineage>
        <taxon>Bacteria</taxon>
        <taxon>Pseudomonadati</taxon>
        <taxon>Pseudomonadota</taxon>
        <taxon>Betaproteobacteria</taxon>
        <taxon>Burkholderiales</taxon>
        <taxon>Comamonadaceae</taxon>
        <taxon>Simplicispira</taxon>
    </lineage>
</organism>
<dbReference type="Proteomes" id="UP000295182">
    <property type="component" value="Unassembled WGS sequence"/>
</dbReference>
<dbReference type="EMBL" id="SLXH01000035">
    <property type="protein sequence ID" value="TCP12968.1"/>
    <property type="molecule type" value="Genomic_DNA"/>
</dbReference>
<comment type="caution">
    <text evidence="1">The sequence shown here is derived from an EMBL/GenBank/DDBJ whole genome shotgun (WGS) entry which is preliminary data.</text>
</comment>
<sequence>MGLLRQCLQEVRERECPQPPIFTPPCTVAHHNPVQWHHLDGAQRASVSELHRHAFHHRILGAQSVEG</sequence>
<evidence type="ECO:0000313" key="1">
    <source>
        <dbReference type="EMBL" id="TCP12968.1"/>
    </source>
</evidence>